<keyword evidence="2" id="KW-0255">Endonuclease</keyword>
<comment type="caution">
    <text evidence="2">The sequence shown here is derived from an EMBL/GenBank/DDBJ whole genome shotgun (WGS) entry which is preliminary data.</text>
</comment>
<keyword evidence="2" id="KW-0540">Nuclease</keyword>
<feature type="domain" description="Putative restriction endonuclease" evidence="1">
    <location>
        <begin position="21"/>
        <end position="181"/>
    </location>
</feature>
<dbReference type="PANTHER" id="PTHR35400">
    <property type="entry name" value="SLR1083 PROTEIN"/>
    <property type="match status" value="1"/>
</dbReference>
<dbReference type="SUPFAM" id="SSF52980">
    <property type="entry name" value="Restriction endonuclease-like"/>
    <property type="match status" value="1"/>
</dbReference>
<evidence type="ECO:0000259" key="1">
    <source>
        <dbReference type="Pfam" id="PF05685"/>
    </source>
</evidence>
<protein>
    <submittedName>
        <fullName evidence="2">Uma2 family endonuclease</fullName>
    </submittedName>
</protein>
<dbReference type="Proteomes" id="UP000237662">
    <property type="component" value="Unassembled WGS sequence"/>
</dbReference>
<evidence type="ECO:0000313" key="3">
    <source>
        <dbReference type="Proteomes" id="UP000237662"/>
    </source>
</evidence>
<reference evidence="2 3" key="1">
    <citation type="submission" date="2018-02" db="EMBL/GenBank/DDBJ databases">
        <title>Genomic Encyclopedia of Archaeal and Bacterial Type Strains, Phase II (KMG-II): from individual species to whole genera.</title>
        <authorList>
            <person name="Goeker M."/>
        </authorList>
    </citation>
    <scope>NUCLEOTIDE SEQUENCE [LARGE SCALE GENOMIC DNA]</scope>
    <source>
        <strain evidence="2 3">DSM 29526</strain>
    </source>
</reference>
<sequence length="196" mass="21955">MTATADPNIELLAHLHFITVERYHAMIEAGILGEDDPVELLNGKIVDMSPIGRFHAVCVRTINAHFVQLLAGKYVCSQEQPITINEGSEPEPDYVIARLSEHNYLDHHPYPTDIHLLIEVADKTLPRDRGAKRGIYARAGIPEYWIVNLIDRQLEIYSAPDTTAGTYSQERILNERDTLPDHPLAGTVAVSKWIPG</sequence>
<dbReference type="GO" id="GO:0004519">
    <property type="term" value="F:endonuclease activity"/>
    <property type="evidence" value="ECO:0007669"/>
    <property type="project" value="UniProtKB-KW"/>
</dbReference>
<dbReference type="AlphaFoldDB" id="A0A2S6I4G2"/>
<dbReference type="PANTHER" id="PTHR35400:SF1">
    <property type="entry name" value="SLR1083 PROTEIN"/>
    <property type="match status" value="1"/>
</dbReference>
<dbReference type="EMBL" id="PTJC01000006">
    <property type="protein sequence ID" value="PPK86058.1"/>
    <property type="molecule type" value="Genomic_DNA"/>
</dbReference>
<dbReference type="InterPro" id="IPR012296">
    <property type="entry name" value="Nuclease_put_TT1808"/>
</dbReference>
<dbReference type="CDD" id="cd06260">
    <property type="entry name" value="DUF820-like"/>
    <property type="match status" value="1"/>
</dbReference>
<dbReference type="OrthoDB" id="9808428at2"/>
<gene>
    <name evidence="2" type="ORF">CLV84_2975</name>
</gene>
<proteinExistence type="predicted"/>
<dbReference type="Gene3D" id="3.90.1570.10">
    <property type="entry name" value="tt1808, chain A"/>
    <property type="match status" value="1"/>
</dbReference>
<dbReference type="Pfam" id="PF05685">
    <property type="entry name" value="Uma2"/>
    <property type="match status" value="1"/>
</dbReference>
<evidence type="ECO:0000313" key="2">
    <source>
        <dbReference type="EMBL" id="PPK86058.1"/>
    </source>
</evidence>
<keyword evidence="3" id="KW-1185">Reference proteome</keyword>
<dbReference type="RefSeq" id="WP_104420524.1">
    <property type="nucleotide sequence ID" value="NZ_PTJC01000006.1"/>
</dbReference>
<accession>A0A2S6I4G2</accession>
<organism evidence="2 3">
    <name type="scientific">Neolewinella xylanilytica</name>
    <dbReference type="NCBI Taxonomy" id="1514080"/>
    <lineage>
        <taxon>Bacteria</taxon>
        <taxon>Pseudomonadati</taxon>
        <taxon>Bacteroidota</taxon>
        <taxon>Saprospiria</taxon>
        <taxon>Saprospirales</taxon>
        <taxon>Lewinellaceae</taxon>
        <taxon>Neolewinella</taxon>
    </lineage>
</organism>
<keyword evidence="2" id="KW-0378">Hydrolase</keyword>
<dbReference type="InterPro" id="IPR011335">
    <property type="entry name" value="Restrct_endonuc-II-like"/>
</dbReference>
<dbReference type="InterPro" id="IPR008538">
    <property type="entry name" value="Uma2"/>
</dbReference>
<name>A0A2S6I4G2_9BACT</name>